<proteinExistence type="predicted"/>
<evidence type="ECO:0000313" key="2">
    <source>
        <dbReference type="EMBL" id="TKW61196.1"/>
    </source>
</evidence>
<protein>
    <submittedName>
        <fullName evidence="2">Glycosyltransferase family 1 protein</fullName>
    </submittedName>
</protein>
<comment type="caution">
    <text evidence="2">The sequence shown here is derived from an EMBL/GenBank/DDBJ whole genome shotgun (WGS) entry which is preliminary data.</text>
</comment>
<dbReference type="Proteomes" id="UP000320948">
    <property type="component" value="Unassembled WGS sequence"/>
</dbReference>
<reference evidence="2 3" key="1">
    <citation type="journal article" date="2017" name="Nat. Commun.">
        <title>In situ click chemistry generation of cyclooxygenase-2 inhibitors.</title>
        <authorList>
            <person name="Bhardwaj A."/>
            <person name="Kaur J."/>
            <person name="Wuest M."/>
            <person name="Wuest F."/>
        </authorList>
    </citation>
    <scope>NUCLEOTIDE SEQUENCE [LARGE SCALE GENOMIC DNA]</scope>
    <source>
        <strain evidence="2">S2_018_000_R2_106</strain>
    </source>
</reference>
<dbReference type="EMBL" id="VAFM01000001">
    <property type="protein sequence ID" value="TKW61196.1"/>
    <property type="molecule type" value="Genomic_DNA"/>
</dbReference>
<dbReference type="InterPro" id="IPR055259">
    <property type="entry name" value="YkvP/CgeB_Glyco_trans-like"/>
</dbReference>
<organism evidence="2 3">
    <name type="scientific">Blastochloris viridis</name>
    <name type="common">Rhodopseudomonas viridis</name>
    <dbReference type="NCBI Taxonomy" id="1079"/>
    <lineage>
        <taxon>Bacteria</taxon>
        <taxon>Pseudomonadati</taxon>
        <taxon>Pseudomonadota</taxon>
        <taxon>Alphaproteobacteria</taxon>
        <taxon>Hyphomicrobiales</taxon>
        <taxon>Blastochloridaceae</taxon>
        <taxon>Blastochloris</taxon>
    </lineage>
</organism>
<dbReference type="AlphaFoldDB" id="A0A6N4R1S6"/>
<dbReference type="Pfam" id="PF13524">
    <property type="entry name" value="Glyco_trans_1_2"/>
    <property type="match status" value="1"/>
</dbReference>
<evidence type="ECO:0000259" key="1">
    <source>
        <dbReference type="Pfam" id="PF13524"/>
    </source>
</evidence>
<name>A0A6N4R1S6_BLAVI</name>
<evidence type="ECO:0000313" key="3">
    <source>
        <dbReference type="Proteomes" id="UP000320948"/>
    </source>
</evidence>
<dbReference type="GO" id="GO:0016740">
    <property type="term" value="F:transferase activity"/>
    <property type="evidence" value="ECO:0007669"/>
    <property type="project" value="UniProtKB-KW"/>
</dbReference>
<feature type="domain" description="Spore protein YkvP/CgeB glycosyl transferase-like" evidence="1">
    <location>
        <begin position="239"/>
        <end position="382"/>
    </location>
</feature>
<gene>
    <name evidence="2" type="ORF">DI628_00780</name>
</gene>
<sequence length="461" mass="52265">MSRVLLSFPSPIYLNGKFHSTCFYEGFINALQEEGNELMVINTYSFLHQSIHNQQFKFPPYIDKEKMVADVKRFNPELVITFNHSIPLEVEEACNCPITIWDVDSFDFLCGKDHIGANLDKYIYIELGRASSKKLIAFGAPAEKVHVVRSATAIQAEKKPFLRNIAFIGNPFYGPQSMVGLLTEPRKDVFIEASKVFAKNFYTNIEDVLSAEDLKILAKYMHPAEFKGISSGQNRITTLNDLSDLGLTVWGPSTWLSLAPYLPQLAMAYEKKPVFSLQHNQDVYNSSKIGISISHAQAADGYPWRVMDIMASNGCMLSDYHSGIDDLTKGYVKLPMFHSHIEARELAAKILKDEAWRQDLVAGSQACIEATSRWHHRFKELEHITGISLLAISKSKKTKPQPTPVIHIERKNYLASSYTIYYLLIKMAARCLPSFIKGMIYKIMNKNGIYFDSHIIRSIRG</sequence>
<accession>A0A6N4R1S6</accession>
<keyword evidence="2" id="KW-0808">Transferase</keyword>